<dbReference type="EMBL" id="CP138592">
    <property type="protein sequence ID" value="WPH04564.1"/>
    <property type="molecule type" value="Genomic_DNA"/>
</dbReference>
<feature type="compositionally biased region" description="Low complexity" evidence="1">
    <location>
        <begin position="182"/>
        <end position="202"/>
    </location>
</feature>
<gene>
    <name evidence="3" type="ORF">R9X50_00745600</name>
</gene>
<evidence type="ECO:0000313" key="4">
    <source>
        <dbReference type="Proteomes" id="UP001303373"/>
    </source>
</evidence>
<reference evidence="3 4" key="1">
    <citation type="submission" date="2023-11" db="EMBL/GenBank/DDBJ databases">
        <title>An acidophilic fungus is an integral part of prey digestion in a carnivorous sundew plant.</title>
        <authorList>
            <person name="Tsai I.J."/>
        </authorList>
    </citation>
    <scope>NUCLEOTIDE SEQUENCE [LARGE SCALE GENOMIC DNA]</scope>
    <source>
        <strain evidence="3">169a</strain>
    </source>
</reference>
<proteinExistence type="predicted"/>
<dbReference type="PROSITE" id="PS00028">
    <property type="entry name" value="ZINC_FINGER_C2H2_1"/>
    <property type="match status" value="1"/>
</dbReference>
<feature type="compositionally biased region" description="Polar residues" evidence="1">
    <location>
        <begin position="86"/>
        <end position="174"/>
    </location>
</feature>
<feature type="region of interest" description="Disordered" evidence="1">
    <location>
        <begin position="557"/>
        <end position="597"/>
    </location>
</feature>
<feature type="compositionally biased region" description="Polar residues" evidence="1">
    <location>
        <begin position="347"/>
        <end position="358"/>
    </location>
</feature>
<feature type="domain" description="C2H2-type" evidence="2">
    <location>
        <begin position="1039"/>
        <end position="1062"/>
    </location>
</feature>
<evidence type="ECO:0000256" key="1">
    <source>
        <dbReference type="SAM" id="MobiDB-lite"/>
    </source>
</evidence>
<feature type="compositionally biased region" description="Basic and acidic residues" evidence="1">
    <location>
        <begin position="903"/>
        <end position="917"/>
    </location>
</feature>
<feature type="compositionally biased region" description="Low complexity" evidence="1">
    <location>
        <begin position="17"/>
        <end position="29"/>
    </location>
</feature>
<feature type="compositionally biased region" description="Basic and acidic residues" evidence="1">
    <location>
        <begin position="292"/>
        <end position="324"/>
    </location>
</feature>
<feature type="region of interest" description="Disordered" evidence="1">
    <location>
        <begin position="749"/>
        <end position="776"/>
    </location>
</feature>
<feature type="compositionally biased region" description="Basic residues" evidence="1">
    <location>
        <begin position="994"/>
        <end position="1003"/>
    </location>
</feature>
<feature type="compositionally biased region" description="Low complexity" evidence="1">
    <location>
        <begin position="582"/>
        <end position="592"/>
    </location>
</feature>
<feature type="region of interest" description="Disordered" evidence="1">
    <location>
        <begin position="881"/>
        <end position="917"/>
    </location>
</feature>
<feature type="region of interest" description="Disordered" evidence="1">
    <location>
        <begin position="1"/>
        <end position="224"/>
    </location>
</feature>
<evidence type="ECO:0000259" key="2">
    <source>
        <dbReference type="PROSITE" id="PS00028"/>
    </source>
</evidence>
<feature type="region of interest" description="Disordered" evidence="1">
    <location>
        <begin position="994"/>
        <end position="1027"/>
    </location>
</feature>
<feature type="compositionally biased region" description="Polar residues" evidence="1">
    <location>
        <begin position="616"/>
        <end position="666"/>
    </location>
</feature>
<name>A0AAQ3MA77_9PEZI</name>
<feature type="compositionally biased region" description="Basic and acidic residues" evidence="1">
    <location>
        <begin position="767"/>
        <end position="776"/>
    </location>
</feature>
<sequence length="1270" mass="139953">MASFNSSEGQIYDPFRSQSNQHQRQSYQQPTQSAASYSSSTPANYQSSQYGQYGNTYANQPYATERQDTNNNSAQQTAAASALRTLGNQDYSQTRKTSGAGSNFGDSSCRSDGYNNNTYGHPVTQIQSRDDNSTASVYTSQNQPNTFARRSQPDQPGQNNTNSYSASGHGSFPNSGADFGYQASQSQQSSVQQPPSQRYSSPLHAVQAQQRQQYNKQHSSQLPTLPVNQTNYQQQNNVGQSPATVDPSQVYDWRAEQQKKAAIEAEKRRKREAKEAALKAELALIESEKKKLRDEARRIEEEQQRREQAVKDAAAAEKAKRERTIAAAKNNSDERRQSRTAADALQQLATSGPNSNMAADSEPPANSEEAEMRAMFQRMREFNSKNPAMLAKLWEEERQVHASQSPRPLQSTSTRAPMAAAPKIGSPQQPAPNRQPAIPQVPEANRSASRQNLNKVSQLGGNGLQLSTEKQPGLIKQTMWPPHKKGVLALSASKWLSALALNKDRVVQSGDILKILELNPSYEQLCKGIETLGLRFDRSALARELLSIIPEVMKTPGRATKDKVNDHEIATQSPAVGRTKSKSSAHPPASSTTGTVNYETPTFVSLVDSARAVNSTSNASPAVTSYEPSPHLTSTTSAWQPTHMQQAANPTPSQTRTPVQPPSNAQPRPPAVEIRLQSPQRPPANKEEAARKRTIGDLVDLTAGDSDDDEPPLKKLSVFLPVQVPSTERPSLPAAPSSKDHWKNRVSASIVGPSRPSPGPTPQVAERPPDKSKRLSQESLQILRMRGVMLVEPIMRDRVARKSSYDSRTIARDVLLATGRHPDMRPLNDHLKYISKTLGNQGGSYNSDGTKGNRSDLATIRWDVIDPQLKPEAAQRSELAIQKDANDRPALLPTTAPSFSRQEYIDRKDHPIKGDPRLPLHGKNFGIFISSNDRLRRLTGESQIAPRAEPTSISTPLIPEGSPSVMASVEGSAPVGYSAFRKLDADGNVIKTKGRPKGWKKSLHGREARGLTPAKLGAQKSAASKVKGPQEPAYQVYKCDWIDCKAELHNFETLKKHVIKIHGRRNFEDVFDCLWAACKSGDPVNNPITFEESGKWLQHVENEHLRPVVWELGDGPRGGMIDLNERDPSEAPYLSDSYGRSITPLIAPELLDSITEKNDGEVGYRGGRLPAKYSGPDIDTATRFEVDRDQRRKHPLQLLKTLERHRLAVGLTMEQDGAILASDNARIGFLDDEDFQDIIEDGASDDEIYEMYRGPLPGHGAMEHSEDHDN</sequence>
<feature type="region of interest" description="Disordered" evidence="1">
    <location>
        <begin position="292"/>
        <end position="369"/>
    </location>
</feature>
<feature type="compositionally biased region" description="Polar residues" evidence="1">
    <location>
        <begin position="401"/>
        <end position="415"/>
    </location>
</feature>
<accession>A0AAQ3MA77</accession>
<feature type="compositionally biased region" description="Basic and acidic residues" evidence="1">
    <location>
        <begin position="684"/>
        <end position="695"/>
    </location>
</feature>
<dbReference type="Proteomes" id="UP001303373">
    <property type="component" value="Chromosome 13"/>
</dbReference>
<feature type="compositionally biased region" description="Basic and acidic residues" evidence="1">
    <location>
        <begin position="559"/>
        <end position="569"/>
    </location>
</feature>
<protein>
    <submittedName>
        <fullName evidence="3">Zinc finger protein</fullName>
    </submittedName>
</protein>
<feature type="region of interest" description="Disordered" evidence="1">
    <location>
        <begin position="397"/>
        <end position="449"/>
    </location>
</feature>
<dbReference type="AlphaFoldDB" id="A0AAQ3MA77"/>
<feature type="compositionally biased region" description="Low complexity" evidence="1">
    <location>
        <begin position="69"/>
        <end position="82"/>
    </location>
</feature>
<dbReference type="InterPro" id="IPR013087">
    <property type="entry name" value="Znf_C2H2_type"/>
</dbReference>
<organism evidence="3 4">
    <name type="scientific">Acrodontium crateriforme</name>
    <dbReference type="NCBI Taxonomy" id="150365"/>
    <lineage>
        <taxon>Eukaryota</taxon>
        <taxon>Fungi</taxon>
        <taxon>Dikarya</taxon>
        <taxon>Ascomycota</taxon>
        <taxon>Pezizomycotina</taxon>
        <taxon>Dothideomycetes</taxon>
        <taxon>Dothideomycetidae</taxon>
        <taxon>Mycosphaerellales</taxon>
        <taxon>Teratosphaeriaceae</taxon>
        <taxon>Acrodontium</taxon>
    </lineage>
</organism>
<feature type="compositionally biased region" description="Polar residues" evidence="1">
    <location>
        <begin position="30"/>
        <end position="62"/>
    </location>
</feature>
<evidence type="ECO:0000313" key="3">
    <source>
        <dbReference type="EMBL" id="WPH04564.1"/>
    </source>
</evidence>
<feature type="compositionally biased region" description="Polar residues" evidence="1">
    <location>
        <begin position="207"/>
        <end position="224"/>
    </location>
</feature>
<feature type="region of interest" description="Disordered" evidence="1">
    <location>
        <begin position="616"/>
        <end position="713"/>
    </location>
</feature>
<keyword evidence="4" id="KW-1185">Reference proteome</keyword>